<comment type="caution">
    <text evidence="2">The sequence shown here is derived from an EMBL/GenBank/DDBJ whole genome shotgun (WGS) entry which is preliminary data.</text>
</comment>
<dbReference type="InterPro" id="IPR050324">
    <property type="entry name" value="CDP-alcohol_PTase-I"/>
</dbReference>
<dbReference type="InterPro" id="IPR036412">
    <property type="entry name" value="HAD-like_sf"/>
</dbReference>
<dbReference type="AlphaFoldDB" id="A0AA40F1I4"/>
<dbReference type="Proteomes" id="UP001172155">
    <property type="component" value="Unassembled WGS sequence"/>
</dbReference>
<evidence type="ECO:0000313" key="3">
    <source>
        <dbReference type="Proteomes" id="UP001172155"/>
    </source>
</evidence>
<proteinExistence type="predicted"/>
<dbReference type="PANTHER" id="PTHR14269">
    <property type="entry name" value="CDP-DIACYLGLYCEROL--GLYCEROL-3-PHOSPHATE 3-PHOSPHATIDYLTRANSFERASE-RELATED"/>
    <property type="match status" value="1"/>
</dbReference>
<evidence type="ECO:0000313" key="2">
    <source>
        <dbReference type="EMBL" id="KAK0749346.1"/>
    </source>
</evidence>
<dbReference type="Gene3D" id="3.40.50.1000">
    <property type="entry name" value="HAD superfamily/HAD-like"/>
    <property type="match status" value="2"/>
</dbReference>
<dbReference type="InterPro" id="IPR023214">
    <property type="entry name" value="HAD_sf"/>
</dbReference>
<dbReference type="EMBL" id="JAUKUD010000003">
    <property type="protein sequence ID" value="KAK0749346.1"/>
    <property type="molecule type" value="Genomic_DNA"/>
</dbReference>
<evidence type="ECO:0000256" key="1">
    <source>
        <dbReference type="SAM" id="MobiDB-lite"/>
    </source>
</evidence>
<dbReference type="PANTHER" id="PTHR14269:SF57">
    <property type="entry name" value="SUPERFAMILY HYDROLASE, PUTATIVE (AFU_ORTHOLOGUE AFUA_2G02580)-RELATED"/>
    <property type="match status" value="1"/>
</dbReference>
<dbReference type="InterPro" id="IPR006357">
    <property type="entry name" value="HAD-SF_hydro_IIA"/>
</dbReference>
<dbReference type="Pfam" id="PF13344">
    <property type="entry name" value="Hydrolase_6"/>
    <property type="match status" value="1"/>
</dbReference>
<accession>A0AA40F1I4</accession>
<gene>
    <name evidence="2" type="ORF">B0T18DRAFT_364759</name>
</gene>
<dbReference type="Pfam" id="PF13242">
    <property type="entry name" value="Hydrolase_like"/>
    <property type="match status" value="1"/>
</dbReference>
<reference evidence="2" key="1">
    <citation type="submission" date="2023-06" db="EMBL/GenBank/DDBJ databases">
        <title>Genome-scale phylogeny and comparative genomics of the fungal order Sordariales.</title>
        <authorList>
            <consortium name="Lawrence Berkeley National Laboratory"/>
            <person name="Hensen N."/>
            <person name="Bonometti L."/>
            <person name="Westerberg I."/>
            <person name="Brannstrom I.O."/>
            <person name="Guillou S."/>
            <person name="Cros-Aarteil S."/>
            <person name="Calhoun S."/>
            <person name="Haridas S."/>
            <person name="Kuo A."/>
            <person name="Mondo S."/>
            <person name="Pangilinan J."/>
            <person name="Riley R."/>
            <person name="LaButti K."/>
            <person name="Andreopoulos B."/>
            <person name="Lipzen A."/>
            <person name="Chen C."/>
            <person name="Yanf M."/>
            <person name="Daum C."/>
            <person name="Ng V."/>
            <person name="Clum A."/>
            <person name="Steindorff A."/>
            <person name="Ohm R."/>
            <person name="Martin F."/>
            <person name="Silar P."/>
            <person name="Natvig D."/>
            <person name="Lalanne C."/>
            <person name="Gautier V."/>
            <person name="Ament-velasquez S.L."/>
            <person name="Kruys A."/>
            <person name="Hutchinson M.I."/>
            <person name="Powell A.J."/>
            <person name="Barry K."/>
            <person name="Miller A.N."/>
            <person name="Grigoriev I.V."/>
            <person name="Debuchy R."/>
            <person name="Gladieux P."/>
            <person name="Thoren M.H."/>
            <person name="Johannesson H."/>
        </authorList>
    </citation>
    <scope>NUCLEOTIDE SEQUENCE</scope>
    <source>
        <strain evidence="2">SMH3187-1</strain>
    </source>
</reference>
<feature type="region of interest" description="Disordered" evidence="1">
    <location>
        <begin position="58"/>
        <end position="89"/>
    </location>
</feature>
<dbReference type="NCBIfam" id="TIGR01456">
    <property type="entry name" value="CECR5"/>
    <property type="match status" value="1"/>
</dbReference>
<keyword evidence="3" id="KW-1185">Reference proteome</keyword>
<dbReference type="GO" id="GO:0046474">
    <property type="term" value="P:glycerophospholipid biosynthetic process"/>
    <property type="evidence" value="ECO:0007669"/>
    <property type="project" value="TreeGrafter"/>
</dbReference>
<dbReference type="SUPFAM" id="SSF56784">
    <property type="entry name" value="HAD-like"/>
    <property type="match status" value="1"/>
</dbReference>
<dbReference type="GO" id="GO:0005739">
    <property type="term" value="C:mitochondrion"/>
    <property type="evidence" value="ECO:0007669"/>
    <property type="project" value="TreeGrafter"/>
</dbReference>
<protein>
    <submittedName>
        <fullName evidence="2">HAD-like domain-containing protein</fullName>
    </submittedName>
</protein>
<organism evidence="2 3">
    <name type="scientific">Schizothecium vesticola</name>
    <dbReference type="NCBI Taxonomy" id="314040"/>
    <lineage>
        <taxon>Eukaryota</taxon>
        <taxon>Fungi</taxon>
        <taxon>Dikarya</taxon>
        <taxon>Ascomycota</taxon>
        <taxon>Pezizomycotina</taxon>
        <taxon>Sordariomycetes</taxon>
        <taxon>Sordariomycetidae</taxon>
        <taxon>Sordariales</taxon>
        <taxon>Schizotheciaceae</taxon>
        <taxon>Schizothecium</taxon>
    </lineage>
</organism>
<sequence length="459" mass="49798">MTPTTRLAASVSTCFRANTLARDKMLRGAVCFGRRAGVSFVGGRMPVARFYQSVTEYPTKSGNPQRVPAKGPVQWENPRKQKGGTPGDPAPPFAFVFDIDGVLLHVSKPIPGAAESLQFLKDHNIPFILLTNGGGKPEADRVRDLTEKLGVTLTTDNFVQSHTPFRQLVDGPDGFQDKTILVTGSDPERCRGIALDYGFKTVLTPADIYTADPTIFPFAPPTPQPNRPLPLPLATPSTPASSLPSHLKIDAIFVFDDPRDWALDTQLIMDLLQSHAGHLGTYSPLNADPSLPNFGWQNDGQPPLYLSNSDLVWSAAYPLPRFGQGAFHAALAGVWRRLTGGRALRRRVLGKPHTETYAFAERVLADHRRDLLGEGEGVGRLESVYMVGDNPASDVAGANRYVSGEGTEWVSVLVETGVWREGRVGAAELTGEKRPARVVGDVKAAVRAALEREGWGGMF</sequence>
<dbReference type="NCBIfam" id="TIGR01460">
    <property type="entry name" value="HAD-SF-IIA"/>
    <property type="match status" value="1"/>
</dbReference>
<name>A0AA40F1I4_9PEZI</name>
<dbReference type="InterPro" id="IPR006353">
    <property type="entry name" value="HAD-SF_hydro_IIA_CECR5"/>
</dbReference>